<gene>
    <name evidence="1" type="ORF">ElyMa_002318700</name>
</gene>
<name>A0AAV4G7Q1_9GAST</name>
<sequence>MALFDEKSYGTYISERMGVLITAYTNLKERNEIAVRHDICSATLRNVISRQGRLSYKNAPAMLEVVKLAFSKAKGTRAEAKEAEAELEILMNS</sequence>
<evidence type="ECO:0000313" key="1">
    <source>
        <dbReference type="EMBL" id="GFR80600.1"/>
    </source>
</evidence>
<keyword evidence="2" id="KW-1185">Reference proteome</keyword>
<dbReference type="EMBL" id="BMAT01004790">
    <property type="protein sequence ID" value="GFR80600.1"/>
    <property type="molecule type" value="Genomic_DNA"/>
</dbReference>
<dbReference type="AlphaFoldDB" id="A0AAV4G7Q1"/>
<evidence type="ECO:0000313" key="2">
    <source>
        <dbReference type="Proteomes" id="UP000762676"/>
    </source>
</evidence>
<protein>
    <recommendedName>
        <fullName evidence="3">HTH psq-type domain-containing protein</fullName>
    </recommendedName>
</protein>
<accession>A0AAV4G7Q1</accession>
<organism evidence="1 2">
    <name type="scientific">Elysia marginata</name>
    <dbReference type="NCBI Taxonomy" id="1093978"/>
    <lineage>
        <taxon>Eukaryota</taxon>
        <taxon>Metazoa</taxon>
        <taxon>Spiralia</taxon>
        <taxon>Lophotrochozoa</taxon>
        <taxon>Mollusca</taxon>
        <taxon>Gastropoda</taxon>
        <taxon>Heterobranchia</taxon>
        <taxon>Euthyneura</taxon>
        <taxon>Panpulmonata</taxon>
        <taxon>Sacoglossa</taxon>
        <taxon>Placobranchoidea</taxon>
        <taxon>Plakobranchidae</taxon>
        <taxon>Elysia</taxon>
    </lineage>
</organism>
<comment type="caution">
    <text evidence="1">The sequence shown here is derived from an EMBL/GenBank/DDBJ whole genome shotgun (WGS) entry which is preliminary data.</text>
</comment>
<dbReference type="Proteomes" id="UP000762676">
    <property type="component" value="Unassembled WGS sequence"/>
</dbReference>
<reference evidence="1 2" key="1">
    <citation type="journal article" date="2021" name="Elife">
        <title>Chloroplast acquisition without the gene transfer in kleptoplastic sea slugs, Plakobranchus ocellatus.</title>
        <authorList>
            <person name="Maeda T."/>
            <person name="Takahashi S."/>
            <person name="Yoshida T."/>
            <person name="Shimamura S."/>
            <person name="Takaki Y."/>
            <person name="Nagai Y."/>
            <person name="Toyoda A."/>
            <person name="Suzuki Y."/>
            <person name="Arimoto A."/>
            <person name="Ishii H."/>
            <person name="Satoh N."/>
            <person name="Nishiyama T."/>
            <person name="Hasebe M."/>
            <person name="Maruyama T."/>
            <person name="Minagawa J."/>
            <person name="Obokata J."/>
            <person name="Shigenobu S."/>
        </authorList>
    </citation>
    <scope>NUCLEOTIDE SEQUENCE [LARGE SCALE GENOMIC DNA]</scope>
</reference>
<evidence type="ECO:0008006" key="3">
    <source>
        <dbReference type="Google" id="ProtNLM"/>
    </source>
</evidence>
<proteinExistence type="predicted"/>